<evidence type="ECO:0000313" key="3">
    <source>
        <dbReference type="Proteomes" id="UP001301769"/>
    </source>
</evidence>
<comment type="caution">
    <text evidence="2">The sequence shown here is derived from an EMBL/GenBank/DDBJ whole genome shotgun (WGS) entry which is preliminary data.</text>
</comment>
<accession>A0AAN7B175</accession>
<keyword evidence="1" id="KW-0812">Transmembrane</keyword>
<protein>
    <submittedName>
        <fullName evidence="2">Uncharacterized protein</fullName>
    </submittedName>
</protein>
<keyword evidence="1" id="KW-0472">Membrane</keyword>
<reference evidence="2" key="2">
    <citation type="submission" date="2023-05" db="EMBL/GenBank/DDBJ databases">
        <authorList>
            <consortium name="Lawrence Berkeley National Laboratory"/>
            <person name="Steindorff A."/>
            <person name="Hensen N."/>
            <person name="Bonometti L."/>
            <person name="Westerberg I."/>
            <person name="Brannstrom I.O."/>
            <person name="Guillou S."/>
            <person name="Cros-Aarteil S."/>
            <person name="Calhoun S."/>
            <person name="Haridas S."/>
            <person name="Kuo A."/>
            <person name="Mondo S."/>
            <person name="Pangilinan J."/>
            <person name="Riley R."/>
            <person name="Labutti K."/>
            <person name="Andreopoulos B."/>
            <person name="Lipzen A."/>
            <person name="Chen C."/>
            <person name="Yanf M."/>
            <person name="Daum C."/>
            <person name="Ng V."/>
            <person name="Clum A."/>
            <person name="Ohm R."/>
            <person name="Martin F."/>
            <person name="Silar P."/>
            <person name="Natvig D."/>
            <person name="Lalanne C."/>
            <person name="Gautier V."/>
            <person name="Ament-Velasquez S.L."/>
            <person name="Kruys A."/>
            <person name="Hutchinson M.I."/>
            <person name="Powell A.J."/>
            <person name="Barry K."/>
            <person name="Miller A.N."/>
            <person name="Grigoriev I.V."/>
            <person name="Debuchy R."/>
            <person name="Gladieux P."/>
            <person name="Thoren M.H."/>
            <person name="Johannesson H."/>
        </authorList>
    </citation>
    <scope>NUCLEOTIDE SEQUENCE</scope>
    <source>
        <strain evidence="2">PSN293</strain>
    </source>
</reference>
<name>A0AAN7B175_9PEZI</name>
<sequence length="581" mass="63744">MKGSSPSRFKTPPFAKALSRAQQVGGLSLTALLVGGTILILFSVNIITSHQVYRSGQGGGVNGATMVVFRFGSQLGVQAWLAVLGVAFGLLSFGMNETFTHLFDSWSSSRANKRPGLNYARYLNSQPQSPILVGRRGFWFAILLRNVVLALGIVASAGYSFAVVDVVVDIYQHLDPSLVRLGLPPVSGLLESGIASPWVGDLPGASRNRAFLHLQRYSNQPLPSAPFSLPKRIVMTGWANCSDTFNGLDDGVLYTREIVLVADKTRDWGWNHILMDGNALGWTRLENASSKWTLTNGTHQGQAVVDYRVSKPGQLEIKWAKMGNWLRNSSETEPAIRTVAYDIQHAVAIVRRFVSGRDCADITDRDGALLAGQIVTTANISRKFENHPESRCFNMNWVKPILLNEDSGPLEGVSGLVRGAMACWAADGPFSQNQNGMPQLGHAPEGFPPRPQANLSAKYPVYAGKRLTGQSGSYQSIIYLFISLGLFAYILIAYRMYLGPAELTSWMGQHVYLAGLGGKVPKEATDHLADGHRAAMESKLGRVRIKADEPLRRPLERYEYYELPNLPADYGLYSGRWVNNL</sequence>
<evidence type="ECO:0000256" key="1">
    <source>
        <dbReference type="SAM" id="Phobius"/>
    </source>
</evidence>
<feature type="transmembrane region" description="Helical" evidence="1">
    <location>
        <begin position="67"/>
        <end position="91"/>
    </location>
</feature>
<keyword evidence="3" id="KW-1185">Reference proteome</keyword>
<dbReference type="EMBL" id="MU858392">
    <property type="protein sequence ID" value="KAK4206529.1"/>
    <property type="molecule type" value="Genomic_DNA"/>
</dbReference>
<keyword evidence="1" id="KW-1133">Transmembrane helix</keyword>
<dbReference type="Proteomes" id="UP001301769">
    <property type="component" value="Unassembled WGS sequence"/>
</dbReference>
<evidence type="ECO:0000313" key="2">
    <source>
        <dbReference type="EMBL" id="KAK4206529.1"/>
    </source>
</evidence>
<gene>
    <name evidence="2" type="ORF">QBC37DRAFT_300635</name>
</gene>
<dbReference type="AlphaFoldDB" id="A0AAN7B175"/>
<organism evidence="2 3">
    <name type="scientific">Rhypophila decipiens</name>
    <dbReference type="NCBI Taxonomy" id="261697"/>
    <lineage>
        <taxon>Eukaryota</taxon>
        <taxon>Fungi</taxon>
        <taxon>Dikarya</taxon>
        <taxon>Ascomycota</taxon>
        <taxon>Pezizomycotina</taxon>
        <taxon>Sordariomycetes</taxon>
        <taxon>Sordariomycetidae</taxon>
        <taxon>Sordariales</taxon>
        <taxon>Naviculisporaceae</taxon>
        <taxon>Rhypophila</taxon>
    </lineage>
</organism>
<feature type="transmembrane region" description="Helical" evidence="1">
    <location>
        <begin position="24"/>
        <end position="47"/>
    </location>
</feature>
<proteinExistence type="predicted"/>
<reference evidence="2" key="1">
    <citation type="journal article" date="2023" name="Mol. Phylogenet. Evol.">
        <title>Genome-scale phylogeny and comparative genomics of the fungal order Sordariales.</title>
        <authorList>
            <person name="Hensen N."/>
            <person name="Bonometti L."/>
            <person name="Westerberg I."/>
            <person name="Brannstrom I.O."/>
            <person name="Guillou S."/>
            <person name="Cros-Aarteil S."/>
            <person name="Calhoun S."/>
            <person name="Haridas S."/>
            <person name="Kuo A."/>
            <person name="Mondo S."/>
            <person name="Pangilinan J."/>
            <person name="Riley R."/>
            <person name="LaButti K."/>
            <person name="Andreopoulos B."/>
            <person name="Lipzen A."/>
            <person name="Chen C."/>
            <person name="Yan M."/>
            <person name="Daum C."/>
            <person name="Ng V."/>
            <person name="Clum A."/>
            <person name="Steindorff A."/>
            <person name="Ohm R.A."/>
            <person name="Martin F."/>
            <person name="Silar P."/>
            <person name="Natvig D.O."/>
            <person name="Lalanne C."/>
            <person name="Gautier V."/>
            <person name="Ament-Velasquez S.L."/>
            <person name="Kruys A."/>
            <person name="Hutchinson M.I."/>
            <person name="Powell A.J."/>
            <person name="Barry K."/>
            <person name="Miller A.N."/>
            <person name="Grigoriev I.V."/>
            <person name="Debuchy R."/>
            <person name="Gladieux P."/>
            <person name="Hiltunen Thoren M."/>
            <person name="Johannesson H."/>
        </authorList>
    </citation>
    <scope>NUCLEOTIDE SEQUENCE</scope>
    <source>
        <strain evidence="2">PSN293</strain>
    </source>
</reference>
<feature type="transmembrane region" description="Helical" evidence="1">
    <location>
        <begin position="477"/>
        <end position="497"/>
    </location>
</feature>
<feature type="transmembrane region" description="Helical" evidence="1">
    <location>
        <begin position="138"/>
        <end position="162"/>
    </location>
</feature>